<accession>A0A7C8M1P3</accession>
<comment type="caution">
    <text evidence="1">The sequence shown here is derived from an EMBL/GenBank/DDBJ whole genome shotgun (WGS) entry which is preliminary data.</text>
</comment>
<evidence type="ECO:0000313" key="2">
    <source>
        <dbReference type="Proteomes" id="UP000481861"/>
    </source>
</evidence>
<reference evidence="1 2" key="1">
    <citation type="submission" date="2020-01" db="EMBL/GenBank/DDBJ databases">
        <authorList>
            <consortium name="DOE Joint Genome Institute"/>
            <person name="Haridas S."/>
            <person name="Albert R."/>
            <person name="Binder M."/>
            <person name="Bloem J."/>
            <person name="Labutti K."/>
            <person name="Salamov A."/>
            <person name="Andreopoulos B."/>
            <person name="Baker S.E."/>
            <person name="Barry K."/>
            <person name="Bills G."/>
            <person name="Bluhm B.H."/>
            <person name="Cannon C."/>
            <person name="Castanera R."/>
            <person name="Culley D.E."/>
            <person name="Daum C."/>
            <person name="Ezra D."/>
            <person name="Gonzalez J.B."/>
            <person name="Henrissat B."/>
            <person name="Kuo A."/>
            <person name="Liang C."/>
            <person name="Lipzen A."/>
            <person name="Lutzoni F."/>
            <person name="Magnuson J."/>
            <person name="Mondo S."/>
            <person name="Nolan M."/>
            <person name="Ohm R."/>
            <person name="Pangilinan J."/>
            <person name="Park H.-J.H."/>
            <person name="Ramirez L."/>
            <person name="Alfaro M."/>
            <person name="Sun H."/>
            <person name="Tritt A."/>
            <person name="Yoshinaga Y."/>
            <person name="Zwiers L.-H.L."/>
            <person name="Turgeon B.G."/>
            <person name="Goodwin S.B."/>
            <person name="Spatafora J.W."/>
            <person name="Crous P.W."/>
            <person name="Grigoriev I.V."/>
        </authorList>
    </citation>
    <scope>NUCLEOTIDE SEQUENCE [LARGE SCALE GENOMIC DNA]</scope>
    <source>
        <strain evidence="1 2">CBS 611.86</strain>
    </source>
</reference>
<name>A0A7C8M1P3_9PLEO</name>
<organism evidence="1 2">
    <name type="scientific">Massariosphaeria phaeospora</name>
    <dbReference type="NCBI Taxonomy" id="100035"/>
    <lineage>
        <taxon>Eukaryota</taxon>
        <taxon>Fungi</taxon>
        <taxon>Dikarya</taxon>
        <taxon>Ascomycota</taxon>
        <taxon>Pezizomycotina</taxon>
        <taxon>Dothideomycetes</taxon>
        <taxon>Pleosporomycetidae</taxon>
        <taxon>Pleosporales</taxon>
        <taxon>Pleosporales incertae sedis</taxon>
        <taxon>Massariosphaeria</taxon>
    </lineage>
</organism>
<dbReference type="Proteomes" id="UP000481861">
    <property type="component" value="Unassembled WGS sequence"/>
</dbReference>
<protein>
    <submittedName>
        <fullName evidence="1">Uncharacterized protein</fullName>
    </submittedName>
</protein>
<dbReference type="AlphaFoldDB" id="A0A7C8M1P3"/>
<gene>
    <name evidence="1" type="ORF">BDV95DRAFT_189025</name>
</gene>
<dbReference type="EMBL" id="JAADJZ010000024">
    <property type="protein sequence ID" value="KAF2867280.1"/>
    <property type="molecule type" value="Genomic_DNA"/>
</dbReference>
<evidence type="ECO:0000313" key="1">
    <source>
        <dbReference type="EMBL" id="KAF2867280.1"/>
    </source>
</evidence>
<keyword evidence="2" id="KW-1185">Reference proteome</keyword>
<sequence>MPMRELFPSLQIGLGVELVELDEKGVVVADCILSDFSSLVHLPILSPSKSMQPSSGRSSLMAGSSSDGGFIASQRRIGGRFGGPNCGKMIGTIVGFESPDRVVVIHPSDFHCTAPATSVSNDAPEGRLVIVVVAVVLLCAKEVEEDEAMPVVIIALGIGVPEFDKERSTEIDEELFATAVGPCGKGLGMTISVTGPLPFELVLNEELVFDAVCADGVWNIRRGYCYVCTFRGQEDI</sequence>
<proteinExistence type="predicted"/>